<dbReference type="PANTHER" id="PTHR43227:SF11">
    <property type="entry name" value="BLL4140 PROTEIN"/>
    <property type="match status" value="1"/>
</dbReference>
<feature type="transmembrane region" description="Helical" evidence="7">
    <location>
        <begin position="33"/>
        <end position="58"/>
    </location>
</feature>
<organism evidence="10 11">
    <name type="scientific">Streptosporangium longisporum</name>
    <dbReference type="NCBI Taxonomy" id="46187"/>
    <lineage>
        <taxon>Bacteria</taxon>
        <taxon>Bacillati</taxon>
        <taxon>Actinomycetota</taxon>
        <taxon>Actinomycetes</taxon>
        <taxon>Streptosporangiales</taxon>
        <taxon>Streptosporangiaceae</taxon>
        <taxon>Streptosporangium</taxon>
    </lineage>
</organism>
<keyword evidence="11" id="KW-1185">Reference proteome</keyword>
<evidence type="ECO:0000259" key="9">
    <source>
        <dbReference type="PROSITE" id="PS50928"/>
    </source>
</evidence>
<dbReference type="InterPro" id="IPR050809">
    <property type="entry name" value="UgpAE/MalFG_permease"/>
</dbReference>
<sequence length="327" mass="36066">MKTMTGPDARPALSPEGPAPARRRGRGSRRGRGWVTAILFVLPALVLFALLVLAPILVAGYTSLYKWNGIGPPSNFVGLDNFTRLFASDIFVGDLRNGGILIVLGLLVQLPLSLGLAVMLNQRIRGRAFYRLLFFAPYMLSEAIIGVLFSLILSPEAGLANRMLVSWGLEPWTWLSEPDTVMFSLFLVITWKYFGFHMILYLAGLQGIPRELSEAARIDGAGSWNVFRHVTLPLLGPTIRVSVFLSIIGTIQLFDLVWILTGGGPSHASETMAVSMFEYGFKRSQIGYSSAISVVMFLISLVFALGYQRFVLRRDLEGASTTMGDRR</sequence>
<dbReference type="Gene3D" id="1.10.3720.10">
    <property type="entry name" value="MetI-like"/>
    <property type="match status" value="1"/>
</dbReference>
<evidence type="ECO:0000256" key="8">
    <source>
        <dbReference type="SAM" id="MobiDB-lite"/>
    </source>
</evidence>
<evidence type="ECO:0000256" key="4">
    <source>
        <dbReference type="ARBA" id="ARBA00022692"/>
    </source>
</evidence>
<dbReference type="EMBL" id="BAAAWD010000015">
    <property type="protein sequence ID" value="GAA3022837.1"/>
    <property type="molecule type" value="Genomic_DNA"/>
</dbReference>
<dbReference type="CDD" id="cd06261">
    <property type="entry name" value="TM_PBP2"/>
    <property type="match status" value="1"/>
</dbReference>
<evidence type="ECO:0000313" key="10">
    <source>
        <dbReference type="EMBL" id="GAA3022837.1"/>
    </source>
</evidence>
<gene>
    <name evidence="10" type="ORF">GCM10017559_55000</name>
</gene>
<evidence type="ECO:0000256" key="6">
    <source>
        <dbReference type="ARBA" id="ARBA00023136"/>
    </source>
</evidence>
<reference evidence="10 11" key="1">
    <citation type="journal article" date="2019" name="Int. J. Syst. Evol. Microbiol.">
        <title>The Global Catalogue of Microorganisms (GCM) 10K type strain sequencing project: providing services to taxonomists for standard genome sequencing and annotation.</title>
        <authorList>
            <consortium name="The Broad Institute Genomics Platform"/>
            <consortium name="The Broad Institute Genome Sequencing Center for Infectious Disease"/>
            <person name="Wu L."/>
            <person name="Ma J."/>
        </authorList>
    </citation>
    <scope>NUCLEOTIDE SEQUENCE [LARGE SCALE GENOMIC DNA]</scope>
    <source>
        <strain evidence="10 11">JCM 3106</strain>
    </source>
</reference>
<evidence type="ECO:0000313" key="11">
    <source>
        <dbReference type="Proteomes" id="UP001499930"/>
    </source>
</evidence>
<evidence type="ECO:0000256" key="3">
    <source>
        <dbReference type="ARBA" id="ARBA00022475"/>
    </source>
</evidence>
<name>A0ABN3YBA2_9ACTN</name>
<dbReference type="Proteomes" id="UP001499930">
    <property type="component" value="Unassembled WGS sequence"/>
</dbReference>
<feature type="transmembrane region" description="Helical" evidence="7">
    <location>
        <begin position="181"/>
        <end position="203"/>
    </location>
</feature>
<evidence type="ECO:0000256" key="5">
    <source>
        <dbReference type="ARBA" id="ARBA00022989"/>
    </source>
</evidence>
<evidence type="ECO:0000256" key="1">
    <source>
        <dbReference type="ARBA" id="ARBA00004651"/>
    </source>
</evidence>
<dbReference type="PROSITE" id="PS50928">
    <property type="entry name" value="ABC_TM1"/>
    <property type="match status" value="1"/>
</dbReference>
<proteinExistence type="inferred from homology"/>
<protein>
    <submittedName>
        <fullName evidence="10">Sugar ABC transporter permease</fullName>
    </submittedName>
</protein>
<feature type="transmembrane region" description="Helical" evidence="7">
    <location>
        <begin position="241"/>
        <end position="260"/>
    </location>
</feature>
<comment type="subcellular location">
    <subcellularLocation>
        <location evidence="1 7">Cell membrane</location>
        <topology evidence="1 7">Multi-pass membrane protein</topology>
    </subcellularLocation>
</comment>
<dbReference type="SUPFAM" id="SSF161098">
    <property type="entry name" value="MetI-like"/>
    <property type="match status" value="1"/>
</dbReference>
<evidence type="ECO:0000256" key="2">
    <source>
        <dbReference type="ARBA" id="ARBA00022448"/>
    </source>
</evidence>
<keyword evidence="3" id="KW-1003">Cell membrane</keyword>
<accession>A0ABN3YBA2</accession>
<evidence type="ECO:0000256" key="7">
    <source>
        <dbReference type="RuleBase" id="RU363032"/>
    </source>
</evidence>
<keyword evidence="5 7" id="KW-1133">Transmembrane helix</keyword>
<dbReference type="PANTHER" id="PTHR43227">
    <property type="entry name" value="BLL4140 PROTEIN"/>
    <property type="match status" value="1"/>
</dbReference>
<dbReference type="InterPro" id="IPR035906">
    <property type="entry name" value="MetI-like_sf"/>
</dbReference>
<feature type="region of interest" description="Disordered" evidence="8">
    <location>
        <begin position="1"/>
        <end position="28"/>
    </location>
</feature>
<keyword evidence="4 7" id="KW-0812">Transmembrane</keyword>
<keyword evidence="6 7" id="KW-0472">Membrane</keyword>
<comment type="caution">
    <text evidence="10">The sequence shown here is derived from an EMBL/GenBank/DDBJ whole genome shotgun (WGS) entry which is preliminary data.</text>
</comment>
<feature type="transmembrane region" description="Helical" evidence="7">
    <location>
        <begin position="99"/>
        <end position="120"/>
    </location>
</feature>
<feature type="transmembrane region" description="Helical" evidence="7">
    <location>
        <begin position="286"/>
        <end position="307"/>
    </location>
</feature>
<keyword evidence="2 7" id="KW-0813">Transport</keyword>
<dbReference type="Pfam" id="PF00528">
    <property type="entry name" value="BPD_transp_1"/>
    <property type="match status" value="1"/>
</dbReference>
<comment type="similarity">
    <text evidence="7">Belongs to the binding-protein-dependent transport system permease family.</text>
</comment>
<feature type="transmembrane region" description="Helical" evidence="7">
    <location>
        <begin position="132"/>
        <end position="153"/>
    </location>
</feature>
<dbReference type="InterPro" id="IPR000515">
    <property type="entry name" value="MetI-like"/>
</dbReference>
<feature type="domain" description="ABC transmembrane type-1" evidence="9">
    <location>
        <begin position="95"/>
        <end position="307"/>
    </location>
</feature>
<dbReference type="RefSeq" id="WP_344900345.1">
    <property type="nucleotide sequence ID" value="NZ_BAAAWD010000015.1"/>
</dbReference>